<evidence type="ECO:0008006" key="4">
    <source>
        <dbReference type="Google" id="ProtNLM"/>
    </source>
</evidence>
<accession>A0ABT3RHX3</accession>
<dbReference type="Proteomes" id="UP001207228">
    <property type="component" value="Unassembled WGS sequence"/>
</dbReference>
<evidence type="ECO:0000313" key="2">
    <source>
        <dbReference type="EMBL" id="MCX2741229.1"/>
    </source>
</evidence>
<comment type="caution">
    <text evidence="2">The sequence shown here is derived from an EMBL/GenBank/DDBJ whole genome shotgun (WGS) entry which is preliminary data.</text>
</comment>
<evidence type="ECO:0000313" key="3">
    <source>
        <dbReference type="Proteomes" id="UP001207228"/>
    </source>
</evidence>
<evidence type="ECO:0000256" key="1">
    <source>
        <dbReference type="SAM" id="SignalP"/>
    </source>
</evidence>
<keyword evidence="3" id="KW-1185">Reference proteome</keyword>
<gene>
    <name evidence="2" type="ORF">OO017_14815</name>
</gene>
<name>A0ABT3RHX3_9BACT</name>
<feature type="signal peptide" evidence="1">
    <location>
        <begin position="1"/>
        <end position="20"/>
    </location>
</feature>
<reference evidence="2 3" key="1">
    <citation type="submission" date="2022-11" db="EMBL/GenBank/DDBJ databases">
        <title>The characterization of three novel Bacteroidetes species and genomic analysis of their roles in tidal elemental geochemical cycles.</title>
        <authorList>
            <person name="Ma K.-J."/>
        </authorList>
    </citation>
    <scope>NUCLEOTIDE SEQUENCE [LARGE SCALE GENOMIC DNA]</scope>
    <source>
        <strain evidence="2 3">M82</strain>
    </source>
</reference>
<protein>
    <recommendedName>
        <fullName evidence="4">Outer membrane protein beta-barrel domain-containing protein</fullName>
    </recommendedName>
</protein>
<proteinExistence type="predicted"/>
<sequence>MKHIKLLAMLCIFTASPVLAQESPEPLRRHSLFVEFGGNGGYYSFNYDRIMLAKPKWKMSARVGAMYYRESLSYMEDGNQNLLTIPVELSYLRGAGNHHLELGLGVTALYERYQDFEGSDITQLMGLPTARVGYRYQKREGGFFFKTGLTPMLQIKGSQYKYNKAQGILWAGIAFGYTLKDQRNRR</sequence>
<dbReference type="RefSeq" id="WP_266053351.1">
    <property type="nucleotide sequence ID" value="NZ_JAPFQO010000009.1"/>
</dbReference>
<dbReference type="EMBL" id="JAPFQO010000009">
    <property type="protein sequence ID" value="MCX2741229.1"/>
    <property type="molecule type" value="Genomic_DNA"/>
</dbReference>
<keyword evidence="1" id="KW-0732">Signal</keyword>
<organism evidence="2 3">
    <name type="scientific">Pontibacter anaerobius</name>
    <dbReference type="NCBI Taxonomy" id="2993940"/>
    <lineage>
        <taxon>Bacteria</taxon>
        <taxon>Pseudomonadati</taxon>
        <taxon>Bacteroidota</taxon>
        <taxon>Cytophagia</taxon>
        <taxon>Cytophagales</taxon>
        <taxon>Hymenobacteraceae</taxon>
        <taxon>Pontibacter</taxon>
    </lineage>
</organism>
<feature type="chain" id="PRO_5047372488" description="Outer membrane protein beta-barrel domain-containing protein" evidence="1">
    <location>
        <begin position="21"/>
        <end position="186"/>
    </location>
</feature>